<dbReference type="Pfam" id="PF09209">
    <property type="entry name" value="CecR_C"/>
    <property type="match status" value="1"/>
</dbReference>
<dbReference type="InterPro" id="IPR001647">
    <property type="entry name" value="HTH_TetR"/>
</dbReference>
<feature type="region of interest" description="Disordered" evidence="5">
    <location>
        <begin position="1"/>
        <end position="36"/>
    </location>
</feature>
<accession>A0A9X8D3Q6</accession>
<evidence type="ECO:0000313" key="7">
    <source>
        <dbReference type="EMBL" id="RIX78158.1"/>
    </source>
</evidence>
<name>A0A9X8D3Q6_9BURK</name>
<reference evidence="7 8" key="1">
    <citation type="submission" date="2018-09" db="EMBL/GenBank/DDBJ databases">
        <title>Acidovorax cavernicola nov. sp. isolated from Gruta de las Maravillas (Aracena, Spain).</title>
        <authorList>
            <person name="Jurado V."/>
            <person name="Gutierrez-Patricio S."/>
            <person name="Gonzalez-Pimentel J.L."/>
            <person name="Miller A.Z."/>
            <person name="Laiz L."/>
            <person name="Saiz-Jimenez C."/>
        </authorList>
    </citation>
    <scope>NUCLEOTIDE SEQUENCE [LARGE SCALE GENOMIC DNA]</scope>
    <source>
        <strain evidence="7 8">1011MAR4D40.2</strain>
    </source>
</reference>
<proteinExistence type="predicted"/>
<dbReference type="GO" id="GO:0000976">
    <property type="term" value="F:transcription cis-regulatory region binding"/>
    <property type="evidence" value="ECO:0007669"/>
    <property type="project" value="TreeGrafter"/>
</dbReference>
<evidence type="ECO:0000259" key="6">
    <source>
        <dbReference type="PROSITE" id="PS50977"/>
    </source>
</evidence>
<keyword evidence="8" id="KW-1185">Reference proteome</keyword>
<evidence type="ECO:0000256" key="1">
    <source>
        <dbReference type="ARBA" id="ARBA00023015"/>
    </source>
</evidence>
<dbReference type="PANTHER" id="PTHR30055">
    <property type="entry name" value="HTH-TYPE TRANSCRIPTIONAL REGULATOR RUTR"/>
    <property type="match status" value="1"/>
</dbReference>
<dbReference type="Gene3D" id="1.10.10.60">
    <property type="entry name" value="Homeodomain-like"/>
    <property type="match status" value="1"/>
</dbReference>
<dbReference type="InterPro" id="IPR009057">
    <property type="entry name" value="Homeodomain-like_sf"/>
</dbReference>
<gene>
    <name evidence="7" type="ORF">D3H34_17430</name>
</gene>
<dbReference type="SUPFAM" id="SSF48498">
    <property type="entry name" value="Tetracyclin repressor-like, C-terminal domain"/>
    <property type="match status" value="1"/>
</dbReference>
<evidence type="ECO:0000256" key="3">
    <source>
        <dbReference type="ARBA" id="ARBA00023163"/>
    </source>
</evidence>
<dbReference type="PRINTS" id="PR00455">
    <property type="entry name" value="HTHTETR"/>
</dbReference>
<keyword evidence="2 4" id="KW-0238">DNA-binding</keyword>
<dbReference type="AlphaFoldDB" id="A0A9X8D3Q6"/>
<evidence type="ECO:0000313" key="8">
    <source>
        <dbReference type="Proteomes" id="UP000265619"/>
    </source>
</evidence>
<evidence type="ECO:0000256" key="4">
    <source>
        <dbReference type="PROSITE-ProRule" id="PRU00335"/>
    </source>
</evidence>
<dbReference type="GO" id="GO:0003700">
    <property type="term" value="F:DNA-binding transcription factor activity"/>
    <property type="evidence" value="ECO:0007669"/>
    <property type="project" value="TreeGrafter"/>
</dbReference>
<dbReference type="EMBL" id="QXMN01000021">
    <property type="protein sequence ID" value="RIX78158.1"/>
    <property type="molecule type" value="Genomic_DNA"/>
</dbReference>
<dbReference type="Pfam" id="PF00440">
    <property type="entry name" value="TetR_N"/>
    <property type="match status" value="1"/>
</dbReference>
<dbReference type="Proteomes" id="UP000265619">
    <property type="component" value="Unassembled WGS sequence"/>
</dbReference>
<keyword evidence="1" id="KW-0805">Transcription regulation</keyword>
<feature type="DNA-binding region" description="H-T-H motif" evidence="4">
    <location>
        <begin position="63"/>
        <end position="82"/>
    </location>
</feature>
<comment type="caution">
    <text evidence="7">The sequence shown here is derived from an EMBL/GenBank/DDBJ whole genome shotgun (WGS) entry which is preliminary data.</text>
</comment>
<feature type="domain" description="HTH tetR-type" evidence="6">
    <location>
        <begin position="40"/>
        <end position="100"/>
    </location>
</feature>
<dbReference type="SUPFAM" id="SSF46689">
    <property type="entry name" value="Homeodomain-like"/>
    <property type="match status" value="1"/>
</dbReference>
<dbReference type="Gene3D" id="1.10.357.10">
    <property type="entry name" value="Tetracycline Repressor, domain 2"/>
    <property type="match status" value="1"/>
</dbReference>
<keyword evidence="3" id="KW-0804">Transcription</keyword>
<dbReference type="OrthoDB" id="2356263at2"/>
<dbReference type="PANTHER" id="PTHR30055:SF234">
    <property type="entry name" value="HTH-TYPE TRANSCRIPTIONAL REGULATOR BETI"/>
    <property type="match status" value="1"/>
</dbReference>
<dbReference type="PROSITE" id="PS50977">
    <property type="entry name" value="HTH_TETR_2"/>
    <property type="match status" value="1"/>
</dbReference>
<sequence length="249" mass="27335">MIWSAAAPRKRAAPHPMSHEDPPSTTRRRTPETTGYAKGDLVRQRILGVAMDVFGEAGFKAATTRRIADAAGVQLPAIQYYFQNKEGLYLACAQEIVQGYRHHMGPSATHALATLEGTPDRSATRAALRDLMEALMNLLVGTNDTRHWAAFIARETNDKGPAYEILYENVWAPGADLTARLIARLRGEKKTSPLSRVQALLLISSAMVLQTSDGVSRRILNWSTIGDEERQTLMAALTAQIAAIEHTET</sequence>
<dbReference type="InterPro" id="IPR015292">
    <property type="entry name" value="Tscrpt_reg_YbiH_C"/>
</dbReference>
<dbReference type="InterPro" id="IPR050109">
    <property type="entry name" value="HTH-type_TetR-like_transc_reg"/>
</dbReference>
<protein>
    <submittedName>
        <fullName evidence="7">DUF1956 domain-containing protein</fullName>
    </submittedName>
</protein>
<evidence type="ECO:0000256" key="5">
    <source>
        <dbReference type="SAM" id="MobiDB-lite"/>
    </source>
</evidence>
<organism evidence="7 8">
    <name type="scientific">Acidovorax cavernicola</name>
    <dbReference type="NCBI Taxonomy" id="1675792"/>
    <lineage>
        <taxon>Bacteria</taxon>
        <taxon>Pseudomonadati</taxon>
        <taxon>Pseudomonadota</taxon>
        <taxon>Betaproteobacteria</taxon>
        <taxon>Burkholderiales</taxon>
        <taxon>Comamonadaceae</taxon>
        <taxon>Acidovorax</taxon>
    </lineage>
</organism>
<evidence type="ECO:0000256" key="2">
    <source>
        <dbReference type="ARBA" id="ARBA00023125"/>
    </source>
</evidence>
<dbReference type="InterPro" id="IPR036271">
    <property type="entry name" value="Tet_transcr_reg_TetR-rel_C_sf"/>
</dbReference>